<evidence type="ECO:0000256" key="8">
    <source>
        <dbReference type="ARBA" id="ARBA00022842"/>
    </source>
</evidence>
<evidence type="ECO:0000256" key="6">
    <source>
        <dbReference type="ARBA" id="ARBA00022763"/>
    </source>
</evidence>
<keyword evidence="8" id="KW-0460">Magnesium</keyword>
<name>A0AA41X967_9BACI</name>
<dbReference type="PANTHER" id="PTHR47707">
    <property type="entry name" value="8-OXO-DGTP DIPHOSPHATASE"/>
    <property type="match status" value="1"/>
</dbReference>
<dbReference type="Proteomes" id="UP001156102">
    <property type="component" value="Unassembled WGS sequence"/>
</dbReference>
<evidence type="ECO:0000256" key="5">
    <source>
        <dbReference type="ARBA" id="ARBA00022723"/>
    </source>
</evidence>
<dbReference type="InterPro" id="IPR015797">
    <property type="entry name" value="NUDIX_hydrolase-like_dom_sf"/>
</dbReference>
<dbReference type="EC" id="3.6.1.55" evidence="11"/>
<dbReference type="InterPro" id="IPR047127">
    <property type="entry name" value="MutT-like"/>
</dbReference>
<evidence type="ECO:0000256" key="11">
    <source>
        <dbReference type="ARBA" id="ARBA00038905"/>
    </source>
</evidence>
<keyword evidence="15" id="KW-1185">Reference proteome</keyword>
<dbReference type="AlphaFoldDB" id="A0AA41X967"/>
<dbReference type="GO" id="GO:0044715">
    <property type="term" value="F:8-oxo-dGDP phosphatase activity"/>
    <property type="evidence" value="ECO:0007669"/>
    <property type="project" value="TreeGrafter"/>
</dbReference>
<organism evidence="14 15">
    <name type="scientific">Ectobacillus ponti</name>
    <dbReference type="NCBI Taxonomy" id="2961894"/>
    <lineage>
        <taxon>Bacteria</taxon>
        <taxon>Bacillati</taxon>
        <taxon>Bacillota</taxon>
        <taxon>Bacilli</taxon>
        <taxon>Bacillales</taxon>
        <taxon>Bacillaceae</taxon>
        <taxon>Ectobacillus</taxon>
    </lineage>
</organism>
<dbReference type="PROSITE" id="PS51462">
    <property type="entry name" value="NUDIX"/>
    <property type="match status" value="1"/>
</dbReference>
<proteinExistence type="inferred from homology"/>
<comment type="similarity">
    <text evidence="2 12">Belongs to the Nudix hydrolase family.</text>
</comment>
<dbReference type="CDD" id="cd03425">
    <property type="entry name" value="NUDIX_MutT_NudA_like"/>
    <property type="match status" value="1"/>
</dbReference>
<dbReference type="InterPro" id="IPR020084">
    <property type="entry name" value="NUDIX_hydrolase_CS"/>
</dbReference>
<dbReference type="GO" id="GO:0044716">
    <property type="term" value="F:8-oxo-GDP phosphatase activity"/>
    <property type="evidence" value="ECO:0007669"/>
    <property type="project" value="TreeGrafter"/>
</dbReference>
<evidence type="ECO:0000313" key="14">
    <source>
        <dbReference type="EMBL" id="MCP8968603.1"/>
    </source>
</evidence>
<dbReference type="EMBL" id="JANCLT010000003">
    <property type="protein sequence ID" value="MCP8968603.1"/>
    <property type="molecule type" value="Genomic_DNA"/>
</dbReference>
<dbReference type="RefSeq" id="WP_254758506.1">
    <property type="nucleotide sequence ID" value="NZ_JANCLT010000003.1"/>
</dbReference>
<evidence type="ECO:0000313" key="15">
    <source>
        <dbReference type="Proteomes" id="UP001156102"/>
    </source>
</evidence>
<dbReference type="InterPro" id="IPR020476">
    <property type="entry name" value="Nudix_hydrolase"/>
</dbReference>
<dbReference type="Pfam" id="PF00293">
    <property type="entry name" value="NUDIX"/>
    <property type="match status" value="1"/>
</dbReference>
<dbReference type="GO" id="GO:0046872">
    <property type="term" value="F:metal ion binding"/>
    <property type="evidence" value="ECO:0007669"/>
    <property type="project" value="UniProtKB-KW"/>
</dbReference>
<evidence type="ECO:0000256" key="4">
    <source>
        <dbReference type="ARBA" id="ARBA00022705"/>
    </source>
</evidence>
<comment type="caution">
    <text evidence="14">The sequence shown here is derived from an EMBL/GenBank/DDBJ whole genome shotgun (WGS) entry which is preliminary data.</text>
</comment>
<dbReference type="SUPFAM" id="SSF55811">
    <property type="entry name" value="Nudix"/>
    <property type="match status" value="1"/>
</dbReference>
<keyword evidence="6" id="KW-0227">DNA damage</keyword>
<keyword evidence="5" id="KW-0479">Metal-binding</keyword>
<dbReference type="GO" id="GO:0035539">
    <property type="term" value="F:8-oxo-7,8-dihydrodeoxyguanosine triphosphate pyrophosphatase activity"/>
    <property type="evidence" value="ECO:0007669"/>
    <property type="project" value="UniProtKB-EC"/>
</dbReference>
<evidence type="ECO:0000256" key="1">
    <source>
        <dbReference type="ARBA" id="ARBA00001946"/>
    </source>
</evidence>
<comment type="cofactor">
    <cofactor evidence="1">
        <name>Mg(2+)</name>
        <dbReference type="ChEBI" id="CHEBI:18420"/>
    </cofactor>
</comment>
<evidence type="ECO:0000256" key="9">
    <source>
        <dbReference type="ARBA" id="ARBA00023204"/>
    </source>
</evidence>
<dbReference type="GO" id="GO:0006260">
    <property type="term" value="P:DNA replication"/>
    <property type="evidence" value="ECO:0007669"/>
    <property type="project" value="UniProtKB-KW"/>
</dbReference>
<evidence type="ECO:0000259" key="13">
    <source>
        <dbReference type="PROSITE" id="PS51462"/>
    </source>
</evidence>
<dbReference type="PANTHER" id="PTHR47707:SF1">
    <property type="entry name" value="NUDIX HYDROLASE FAMILY PROTEIN"/>
    <property type="match status" value="1"/>
</dbReference>
<evidence type="ECO:0000256" key="12">
    <source>
        <dbReference type="RuleBase" id="RU003476"/>
    </source>
</evidence>
<dbReference type="Gene3D" id="3.90.79.10">
    <property type="entry name" value="Nucleoside Triphosphate Pyrophosphohydrolase"/>
    <property type="match status" value="1"/>
</dbReference>
<keyword evidence="9" id="KW-0234">DNA repair</keyword>
<evidence type="ECO:0000256" key="3">
    <source>
        <dbReference type="ARBA" id="ARBA00022457"/>
    </source>
</evidence>
<dbReference type="GO" id="GO:0006281">
    <property type="term" value="P:DNA repair"/>
    <property type="evidence" value="ECO:0007669"/>
    <property type="project" value="UniProtKB-KW"/>
</dbReference>
<protein>
    <recommendedName>
        <fullName evidence="11">8-oxo-dGTP diphosphatase</fullName>
        <ecNumber evidence="11">3.6.1.55</ecNumber>
    </recommendedName>
</protein>
<keyword evidence="3" id="KW-0515">Mutator protein</keyword>
<keyword evidence="7 12" id="KW-0378">Hydrolase</keyword>
<dbReference type="PROSITE" id="PS00893">
    <property type="entry name" value="NUDIX_BOX"/>
    <property type="match status" value="1"/>
</dbReference>
<keyword evidence="4" id="KW-0235">DNA replication</keyword>
<evidence type="ECO:0000256" key="7">
    <source>
        <dbReference type="ARBA" id="ARBA00022801"/>
    </source>
</evidence>
<feature type="domain" description="Nudix hydrolase" evidence="13">
    <location>
        <begin position="3"/>
        <end position="128"/>
    </location>
</feature>
<dbReference type="GO" id="GO:0008413">
    <property type="term" value="F:8-oxo-7,8-dihydroguanosine triphosphate pyrophosphatase activity"/>
    <property type="evidence" value="ECO:0007669"/>
    <property type="project" value="TreeGrafter"/>
</dbReference>
<evidence type="ECO:0000256" key="10">
    <source>
        <dbReference type="ARBA" id="ARBA00035861"/>
    </source>
</evidence>
<evidence type="ECO:0000256" key="2">
    <source>
        <dbReference type="ARBA" id="ARBA00005582"/>
    </source>
</evidence>
<gene>
    <name evidence="14" type="ORF">NK662_08620</name>
</gene>
<reference evidence="14" key="1">
    <citation type="submission" date="2022-07" db="EMBL/GenBank/DDBJ databases">
        <authorList>
            <person name="Li W.-J."/>
            <person name="Deng Q.-Q."/>
        </authorList>
    </citation>
    <scope>NUCLEOTIDE SEQUENCE</scope>
    <source>
        <strain evidence="14">SYSU M60031</strain>
    </source>
</reference>
<dbReference type="PRINTS" id="PR00502">
    <property type="entry name" value="NUDIXFAMILY"/>
</dbReference>
<sequence>MKKLVKVVGAVTYNESGEILCALRSPDMSLPNLWEFPGGKIEEGEQPEETLVREIQEELDCTVDVYELIADVVHEYPNIIVNLLTYRTKIVSGTPTAKEHAELRWVPLAELHTLEWAPADVPTIEALQHYNGRQLIK</sequence>
<accession>A0AA41X967</accession>
<dbReference type="InterPro" id="IPR000086">
    <property type="entry name" value="NUDIX_hydrolase_dom"/>
</dbReference>
<comment type="catalytic activity">
    <reaction evidence="10">
        <text>8-oxo-dGTP + H2O = 8-oxo-dGMP + diphosphate + H(+)</text>
        <dbReference type="Rhea" id="RHEA:31575"/>
        <dbReference type="ChEBI" id="CHEBI:15377"/>
        <dbReference type="ChEBI" id="CHEBI:15378"/>
        <dbReference type="ChEBI" id="CHEBI:33019"/>
        <dbReference type="ChEBI" id="CHEBI:63224"/>
        <dbReference type="ChEBI" id="CHEBI:77896"/>
        <dbReference type="EC" id="3.6.1.55"/>
    </reaction>
</comment>